<dbReference type="ExpressionAtlas" id="A1ZAN2">
    <property type="expression patterns" value="baseline and differential"/>
</dbReference>
<evidence type="ECO:0007829" key="13">
    <source>
        <dbReference type="PeptideAtlas" id="A1ZAN2"/>
    </source>
</evidence>
<reference evidence="9" key="13">
    <citation type="journal article" date="2015" name="Genome Res.">
        <title>The Release 6 reference sequence of the Drosophila melanogaster genome.</title>
        <authorList>
            <person name="Hoskins R.A."/>
            <person name="Carlson J.W."/>
            <person name="Wan K.H."/>
            <person name="Park S."/>
            <person name="Mendez I."/>
            <person name="Galle S.E."/>
            <person name="Booth B.W."/>
            <person name="Pfeiffer B.D."/>
            <person name="George R.A."/>
            <person name="Svirskas R."/>
            <person name="Krzywinski M."/>
            <person name="Schein J."/>
            <person name="Accardo M.C."/>
            <person name="Damia E."/>
            <person name="Messina G."/>
            <person name="Mendez-Lago M."/>
            <person name="de Pablos B."/>
            <person name="Demakova O.V."/>
            <person name="Andreyeva E.N."/>
            <person name="Boldyreva L.V."/>
            <person name="Marra M."/>
            <person name="Carvalho A.B."/>
            <person name="Dimitri P."/>
            <person name="Villasante A."/>
            <person name="Zhimulev I.F."/>
            <person name="Rubin G.M."/>
            <person name="Karpen G.H."/>
            <person name="Celniker S.E."/>
        </authorList>
    </citation>
    <scope>NUCLEOTIDE SEQUENCE</scope>
</reference>
<feature type="domain" description="Calponin-homology (CH)" evidence="6">
    <location>
        <begin position="436"/>
        <end position="541"/>
    </location>
</feature>
<organism evidence="9 12">
    <name type="scientific">Drosophila melanogaster</name>
    <name type="common">Fruit fly</name>
    <dbReference type="NCBI Taxonomy" id="7227"/>
    <lineage>
        <taxon>Eukaryota</taxon>
        <taxon>Metazoa</taxon>
        <taxon>Ecdysozoa</taxon>
        <taxon>Arthropoda</taxon>
        <taxon>Hexapoda</taxon>
        <taxon>Insecta</taxon>
        <taxon>Pterygota</taxon>
        <taxon>Neoptera</taxon>
        <taxon>Endopterygota</taxon>
        <taxon>Diptera</taxon>
        <taxon>Brachycera</taxon>
        <taxon>Muscomorpha</taxon>
        <taxon>Ephydroidea</taxon>
        <taxon>Drosophilidae</taxon>
        <taxon>Drosophila</taxon>
        <taxon>Sophophora</taxon>
    </lineage>
</organism>
<name>A1ZAN2_DROME</name>
<dbReference type="GeneID" id="36912"/>
<evidence type="ECO:0000256" key="2">
    <source>
        <dbReference type="ARBA" id="ARBA00022553"/>
    </source>
</evidence>
<dbReference type="Proteomes" id="UP000000803">
    <property type="component" value="Chromosome 2R"/>
</dbReference>
<feature type="compositionally biased region" description="Basic and acidic residues" evidence="5">
    <location>
        <begin position="354"/>
        <end position="365"/>
    </location>
</feature>
<dbReference type="AGR" id="FB:FBgn0034180"/>
<dbReference type="InterPro" id="IPR036872">
    <property type="entry name" value="CH_dom_sf"/>
</dbReference>
<dbReference type="SMR" id="A1ZAN2"/>
<feature type="domain" description="BMERB" evidence="8">
    <location>
        <begin position="797"/>
        <end position="949"/>
    </location>
</feature>
<reference evidence="9 12" key="1">
    <citation type="journal article" date="2000" name="Science">
        <title>The genome sequence of Drosophila melanogaster.</title>
        <authorList>
            <person name="Adams M.D."/>
            <person name="Celniker S.E."/>
            <person name="Holt R.A."/>
            <person name="Evans C.A."/>
            <person name="Gocayne J.D."/>
            <person name="Amanatides P.G."/>
            <person name="Scherer S.E."/>
            <person name="Li P.W."/>
            <person name="Hoskins R.A."/>
            <person name="Galle R.F."/>
            <person name="George R.A."/>
            <person name="Lewis S.E."/>
            <person name="Richards S."/>
            <person name="Ashburner M."/>
            <person name="Henderson S.N."/>
            <person name="Sutton G.G."/>
            <person name="Wortman J.R."/>
            <person name="Yandell M.D."/>
            <person name="Zhang Q."/>
            <person name="Chen L.X."/>
            <person name="Brandon R.C."/>
            <person name="Rogers Y.H."/>
            <person name="Blazej R.G."/>
            <person name="Champe M."/>
            <person name="Pfeiffer B.D."/>
            <person name="Wan K.H."/>
            <person name="Doyle C."/>
            <person name="Baxter E.G."/>
            <person name="Helt G."/>
            <person name="Nelson C.R."/>
            <person name="Gabor G.L."/>
            <person name="Abril J.F."/>
            <person name="Agbayani A."/>
            <person name="An H.J."/>
            <person name="Andrews-Pfannkoch C."/>
            <person name="Baldwin D."/>
            <person name="Ballew R.M."/>
            <person name="Basu A."/>
            <person name="Baxendale J."/>
            <person name="Bayraktaroglu L."/>
            <person name="Beasley E.M."/>
            <person name="Beeson K.Y."/>
            <person name="Benos P.V."/>
            <person name="Berman B.P."/>
            <person name="Bhandari D."/>
            <person name="Bolshakov S."/>
            <person name="Borkova D."/>
            <person name="Botchan M.R."/>
            <person name="Bouck J."/>
            <person name="Brokstein P."/>
            <person name="Brottier P."/>
            <person name="Burtis K.C."/>
            <person name="Busam D.A."/>
            <person name="Butler H."/>
            <person name="Cadieu E."/>
            <person name="Center A."/>
            <person name="Chandra I."/>
            <person name="Cherry J.M."/>
            <person name="Cawley S."/>
            <person name="Dahlke C."/>
            <person name="Davenport L.B."/>
            <person name="Davies P."/>
            <person name="de Pablos B."/>
            <person name="Delcher A."/>
            <person name="Deng Z."/>
            <person name="Mays A.D."/>
            <person name="Dew I."/>
            <person name="Dietz S.M."/>
            <person name="Dodson K."/>
            <person name="Doup L.E."/>
            <person name="Downes M."/>
            <person name="Dugan-Rocha S."/>
            <person name="Dunkov B.C."/>
            <person name="Dunn P."/>
            <person name="Durbin K.J."/>
            <person name="Evangelista C.C."/>
            <person name="Ferraz C."/>
            <person name="Ferriera S."/>
            <person name="Fleischmann W."/>
            <person name="Fosler C."/>
            <person name="Gabrielian A.E."/>
            <person name="Garg N.S."/>
            <person name="Gelbart W.M."/>
            <person name="Glasser K."/>
            <person name="Glodek A."/>
            <person name="Gong F."/>
            <person name="Gorrell J.H."/>
            <person name="Gu Z."/>
            <person name="Guan P."/>
            <person name="Harris M."/>
            <person name="Harris N.L."/>
            <person name="Harvey D."/>
            <person name="Heiman T.J."/>
            <person name="Hernandez J.R."/>
            <person name="Houck J."/>
            <person name="Hostin D."/>
            <person name="Houston K.A."/>
            <person name="Howland T.J."/>
            <person name="Wei M.H."/>
            <person name="Ibegwam C."/>
            <person name="Jalali M."/>
            <person name="Kalush F."/>
            <person name="Karpen G.H."/>
            <person name="Ke Z."/>
            <person name="Kennison J.A."/>
            <person name="Ketchum K.A."/>
            <person name="Kimmel B.E."/>
            <person name="Kodira C.D."/>
            <person name="Kraft C."/>
            <person name="Kravitz S."/>
            <person name="Kulp D."/>
            <person name="Lai Z."/>
            <person name="Lasko P."/>
            <person name="Lei Y."/>
            <person name="Levitsky A.A."/>
            <person name="Li J."/>
            <person name="Li Z."/>
            <person name="Liang Y."/>
            <person name="Lin X."/>
            <person name="Liu X."/>
            <person name="Mattei B."/>
            <person name="McIntosh T.C."/>
            <person name="McLeod M.P."/>
            <person name="McPherson D."/>
            <person name="Merkulov G."/>
            <person name="Milshina N.V."/>
            <person name="Mobarry C."/>
            <person name="Morris J."/>
            <person name="Moshrefi A."/>
            <person name="Mount S.M."/>
            <person name="Moy M."/>
            <person name="Murphy B."/>
            <person name="Murphy L."/>
            <person name="Muzny D.M."/>
            <person name="Nelson D.L."/>
            <person name="Nelson D.R."/>
            <person name="Nelson K.A."/>
            <person name="Nixon K."/>
            <person name="Nusskern D.R."/>
            <person name="Pacleb J.M."/>
            <person name="Palazzolo M."/>
            <person name="Pittman G.S."/>
            <person name="Pan S."/>
            <person name="Pollard J."/>
            <person name="Puri V."/>
            <person name="Reese M.G."/>
            <person name="Reinert K."/>
            <person name="Remington K."/>
            <person name="Saunders R.D."/>
            <person name="Scheeler F."/>
            <person name="Shen H."/>
            <person name="Shue B.C."/>
            <person name="Siden-Kiamos I."/>
            <person name="Simpson M."/>
            <person name="Skupski M.P."/>
            <person name="Smith T."/>
            <person name="Spier E."/>
            <person name="Spradling A.C."/>
            <person name="Stapleton M."/>
            <person name="Strong R."/>
            <person name="Sun E."/>
            <person name="Svirskas R."/>
            <person name="Tector C."/>
            <person name="Turner R."/>
            <person name="Venter E."/>
            <person name="Wang A.H."/>
            <person name="Wang X."/>
            <person name="Wang Z.Y."/>
            <person name="Wassarman D.A."/>
            <person name="Weinstock G.M."/>
            <person name="Weissenbach J."/>
            <person name="Williams S.M."/>
            <person name="WoodageT"/>
            <person name="Worley K.C."/>
            <person name="Wu D."/>
            <person name="Yang S."/>
            <person name="Yao Q.A."/>
            <person name="Ye J."/>
            <person name="Yeh R.F."/>
            <person name="Zaveri J.S."/>
            <person name="Zhan M."/>
            <person name="Zhang G."/>
            <person name="Zhao Q."/>
            <person name="Zheng L."/>
            <person name="Zheng X.H."/>
            <person name="Zhong F.N."/>
            <person name="Zhong W."/>
            <person name="Zhou X."/>
            <person name="Zhu S."/>
            <person name="Zhu X."/>
            <person name="Smith H.O."/>
            <person name="Gibbs R.A."/>
            <person name="Myers E.W."/>
            <person name="Rubin G.M."/>
            <person name="Venter J.C."/>
        </authorList>
    </citation>
    <scope>NUCLEOTIDE SEQUENCE [LARGE SCALE GENOMIC DNA]</scope>
    <source>
        <strain evidence="12">Berkeley</strain>
    </source>
</reference>
<reference evidence="9 12" key="9">
    <citation type="journal article" date="2007" name="Science">
        <title>Sequence finishing and mapping of Drosophila melanogaster heterochromatin.</title>
        <authorList>
            <person name="Hoskins R.A."/>
            <person name="Carlson J.W."/>
            <person name="Kennedy C."/>
            <person name="Acevedo D."/>
            <person name="Evans-Holm M."/>
            <person name="Frise E."/>
            <person name="Wan K.H."/>
            <person name="Park S."/>
            <person name="Mendez-Lago M."/>
            <person name="Rossi F."/>
            <person name="Villasante A."/>
            <person name="Dimitri P."/>
            <person name="Karpen G.H."/>
            <person name="Celniker S.E."/>
        </authorList>
    </citation>
    <scope>NUCLEOTIDE SEQUENCE [LARGE SCALE GENOMIC DNA]</scope>
    <source>
        <strain evidence="12">Berkeley</strain>
    </source>
</reference>
<dbReference type="BioGRID-ORCS" id="36912">
    <property type="hits" value="0 hits in 3 CRISPR screens"/>
</dbReference>
<keyword evidence="13" id="KW-1267">Proteomics identification</keyword>
<keyword evidence="12" id="KW-1185">Reference proteome</keyword>
<reference evidence="9 12" key="3">
    <citation type="journal article" date="2002" name="Genome Biol.">
        <title>Annotation of the Drosophila melanogaster euchromatic genome: a systematic review.</title>
        <authorList>
            <person name="Misra S."/>
            <person name="Crosby M.A."/>
            <person name="Mungall C.J."/>
            <person name="Matthews B.B."/>
            <person name="Campbell K.S."/>
            <person name="Hradecky P."/>
            <person name="Huang Y."/>
            <person name="Kaminker J.S."/>
            <person name="Millburn G.H."/>
            <person name="Prochnik S.E."/>
            <person name="Smith C.D."/>
            <person name="Tupy J.L."/>
            <person name="Whitfied E.J."/>
            <person name="Bayraktaroglu L."/>
            <person name="Berman B.P."/>
            <person name="Bettencourt B.R."/>
            <person name="Celniker S.E."/>
            <person name="de Grey A.D."/>
            <person name="Drysdale R.A."/>
            <person name="Harris N.L."/>
            <person name="Richter J."/>
            <person name="Russo S."/>
            <person name="Schroeder A.J."/>
            <person name="Shu S.Q."/>
            <person name="Stapleton M."/>
            <person name="Yamada C."/>
            <person name="Ashburner M."/>
            <person name="Gelbart W.M."/>
            <person name="Rubin G.M."/>
            <person name="Lewis S.E."/>
        </authorList>
    </citation>
    <scope>GENOME REANNOTATION</scope>
    <source>
        <strain evidence="12">Berkeley</strain>
    </source>
</reference>
<dbReference type="PANTHER" id="PTHR23167">
    <property type="entry name" value="CALPONIN HOMOLOGY DOMAIN-CONTAINING PROTEIN DDB_G0272472-RELATED"/>
    <property type="match status" value="1"/>
</dbReference>
<dbReference type="EMBL" id="BT099671">
    <property type="protein sequence ID" value="ACV32771.1"/>
    <property type="molecule type" value="mRNA"/>
</dbReference>
<dbReference type="EMBL" id="AE013599">
    <property type="protein sequence ID" value="AAF57918.3"/>
    <property type="molecule type" value="Genomic_DNA"/>
</dbReference>
<dbReference type="FunFam" id="1.10.418.10:FF:000023">
    <property type="entry name" value="EH domain-binding protein 1 isoform X1"/>
    <property type="match status" value="1"/>
</dbReference>
<reference evidence="9 12" key="8">
    <citation type="journal article" date="2007" name="Science">
        <title>The Release 5.1 annotation of Drosophila melanogaster heterochromatin.</title>
        <authorList>
            <person name="Smith C.D."/>
            <person name="Shu S."/>
            <person name="Mungall C.J."/>
            <person name="Karpen G.H."/>
        </authorList>
    </citation>
    <scope>NUCLEOTIDE SEQUENCE [LARGE SCALE GENOMIC DNA]</scope>
    <source>
        <strain evidence="12">Berkeley</strain>
    </source>
</reference>
<dbReference type="SMART" id="SM01203">
    <property type="entry name" value="DUF3585"/>
    <property type="match status" value="1"/>
</dbReference>
<dbReference type="Bgee" id="FBgn0034180">
    <property type="expression patterns" value="Expressed in indirect flight muscle cell (Drosophila) in body wall and 263 other cell types or tissues"/>
</dbReference>
<keyword evidence="4" id="KW-0175">Coiled coil</keyword>
<reference evidence="9" key="14">
    <citation type="submission" date="2020-04" db="EMBL/GenBank/DDBJ databases">
        <authorList>
            <consortium name="FlyBase"/>
        </authorList>
    </citation>
    <scope>NUCLEOTIDE SEQUENCE</scope>
</reference>
<keyword evidence="2" id="KW-0597">Phosphoprotein</keyword>
<dbReference type="PANTHER" id="PTHR23167:SF46">
    <property type="entry name" value="EPS15 HOMOLOGY DOMAIN CONTAINING PROTEIN-BINDING PROTEIN 1, ISOFORM F"/>
    <property type="match status" value="1"/>
</dbReference>
<feature type="compositionally biased region" description="Basic and acidic residues" evidence="5">
    <location>
        <begin position="291"/>
        <end position="301"/>
    </location>
</feature>
<accession>A1ZAN2</accession>
<reference evidence="10" key="10">
    <citation type="submission" date="2009-09" db="EMBL/GenBank/DDBJ databases">
        <authorList>
            <person name="Carlson J."/>
            <person name="Booth B."/>
            <person name="Frise E."/>
            <person name="Park S."/>
            <person name="Wan K."/>
            <person name="Yu C."/>
            <person name="Celniker S."/>
        </authorList>
    </citation>
    <scope>NUCLEOTIDE SEQUENCE</scope>
    <source>
        <strain evidence="10">Berkeley</strain>
    </source>
</reference>
<dbReference type="FlyBase" id="FBgn0034180">
    <property type="gene designation" value="Ehbp1"/>
</dbReference>
<feature type="domain" description="C2 NT-type" evidence="7">
    <location>
        <begin position="8"/>
        <end position="158"/>
    </location>
</feature>
<reference evidence="9" key="11">
    <citation type="journal article" date="2015" name="G3 (Bethesda)">
        <title>Gene Model Annotations for Drosophila melanogaster: Impact of High-Throughput Data.</title>
        <authorList>
            <consortium name="FlyBase Consortium"/>
            <person name="Matthews B.B."/>
            <person name="Dos Santos G."/>
            <person name="Crosby M.A."/>
            <person name="Emmert D.B."/>
            <person name="St Pierre S.E."/>
            <person name="Gramates L.S."/>
            <person name="Zhou P."/>
            <person name="Schroeder A.J."/>
            <person name="Falls K."/>
            <person name="Strelets V."/>
            <person name="Russo S.M."/>
            <person name="Gelbart W.M."/>
            <person name="null"/>
        </authorList>
    </citation>
    <scope>NUCLEOTIDE SEQUENCE</scope>
</reference>
<dbReference type="Pfam" id="PF10358">
    <property type="entry name" value="NT-C2"/>
    <property type="match status" value="1"/>
</dbReference>
<evidence type="ECO:0000259" key="6">
    <source>
        <dbReference type="PROSITE" id="PS50021"/>
    </source>
</evidence>
<proteinExistence type="evidence at protein level"/>
<evidence type="ECO:0000313" key="9">
    <source>
        <dbReference type="EMBL" id="AAF57918.3"/>
    </source>
</evidence>
<reference evidence="9" key="15">
    <citation type="submission" date="2020-05" db="EMBL/GenBank/DDBJ databases">
        <title>Drosophila melanogaster release 4 sequence.</title>
        <authorList>
            <consortium name="Berkeley Drosophila Genome Project"/>
            <person name="Celniker S."/>
            <person name="Carlson J."/>
            <person name="Wan K."/>
            <person name="Pfeiffer B."/>
            <person name="Frise E."/>
            <person name="George R."/>
            <person name="Hoskins R."/>
            <person name="Stapleton M."/>
            <person name="Pacleb J."/>
            <person name="Park S."/>
            <person name="Svirskas R."/>
            <person name="Smith E."/>
            <person name="Yu C."/>
            <person name="Rubin G."/>
        </authorList>
    </citation>
    <scope>NUCLEOTIDE SEQUENCE</scope>
</reference>
<dbReference type="VEuPathDB" id="VectorBase:FBgn0034180"/>
<reference evidence="9" key="12">
    <citation type="journal article" date="2015" name="G3 (Bethesda)">
        <title>Gene Model Annotations for Drosophila melanogaster: The Rule-Benders.</title>
        <authorList>
            <consortium name="FlyBase Consortium"/>
            <person name="Crosby M.A."/>
            <person name="Gramates L.S."/>
            <person name="Dos Santos G."/>
            <person name="Matthews B.B."/>
            <person name="St Pierre S.E."/>
            <person name="Zhou P."/>
            <person name="Schroeder A.J."/>
            <person name="Falls K."/>
            <person name="Emmert D.B."/>
            <person name="Russo S.M."/>
            <person name="Gelbart W.M."/>
            <person name="null"/>
        </authorList>
    </citation>
    <scope>NUCLEOTIDE SEQUENCE</scope>
</reference>
<dbReference type="GO" id="GO:0005768">
    <property type="term" value="C:endosome"/>
    <property type="evidence" value="ECO:0007669"/>
    <property type="project" value="UniProtKB-SubCell"/>
</dbReference>
<evidence type="ECO:0000256" key="3">
    <source>
        <dbReference type="ARBA" id="ARBA00022753"/>
    </source>
</evidence>
<dbReference type="Gene3D" id="1.10.418.10">
    <property type="entry name" value="Calponin-like domain"/>
    <property type="match status" value="1"/>
</dbReference>
<dbReference type="DNASU" id="36912"/>
<keyword evidence="3" id="KW-0967">Endosome</keyword>
<evidence type="ECO:0000256" key="1">
    <source>
        <dbReference type="ARBA" id="ARBA00004177"/>
    </source>
</evidence>
<evidence type="ECO:0000313" key="12">
    <source>
        <dbReference type="Proteomes" id="UP000000803"/>
    </source>
</evidence>
<dbReference type="CDD" id="cd21198">
    <property type="entry name" value="CH_EHBP"/>
    <property type="match status" value="1"/>
</dbReference>
<reference evidence="9 12" key="4">
    <citation type="journal article" date="2002" name="Genome Biol.">
        <title>The transposable elements of the Drosophila melanogaster euchromatin: a genomics perspective.</title>
        <authorList>
            <person name="Kaminker J.S."/>
            <person name="Bergman C.M."/>
            <person name="Kronmiller B."/>
            <person name="Carlson J."/>
            <person name="Svirskas R."/>
            <person name="Patel S."/>
            <person name="Frise E."/>
            <person name="Wheeler D.A."/>
            <person name="Lewis S.E."/>
            <person name="Rubin G.M."/>
            <person name="Ashburner M."/>
            <person name="Celniker S.E."/>
        </authorList>
    </citation>
    <scope>NUCLEOTIDE SEQUENCE [LARGE SCALE GENOMIC DNA]</scope>
    <source>
        <strain evidence="12">Berkeley</strain>
    </source>
</reference>
<dbReference type="SUPFAM" id="SSF47576">
    <property type="entry name" value="Calponin-homology domain, CH-domain"/>
    <property type="match status" value="1"/>
</dbReference>
<gene>
    <name evidence="9 11" type="primary">Ehbp1</name>
    <name evidence="9" type="synonym">2R11</name>
    <name evidence="10" type="synonym">CG15609-RG</name>
    <name evidence="9" type="synonym">dEHBP-1</name>
    <name evidence="9" type="synonym">dEHBP1</name>
    <name evidence="9" type="synonym">Dmel\CG15609</name>
    <name evidence="9" type="synonym">EHBP1</name>
    <name evidence="9" type="synonym">ehbp1</name>
    <name evidence="9 11" type="ORF">CG15609</name>
    <name evidence="9" type="ORF">Dmel_CG15609</name>
</gene>
<evidence type="ECO:0000259" key="8">
    <source>
        <dbReference type="PROSITE" id="PS51848"/>
    </source>
</evidence>
<sequence>MASVWKRLQRNFKRAAKFQFTASYHDLHLETTAKWRPSNLSIVWTRRSRRVASAPLPWEPDMMNPLVGNISWPVPDNHTISVTLFKDPRTHELEDKDWTFVIEDVTPMGKKRVLANASINMRKYASIESTQQSFTLSLKPVSKKITAASLELTISCVFLREGKATDEDMQSVVSMMSVNNNDVAPLDDLEDIPDLDGFSEITDNFNDFTQQLEHMTTSLNGCIDVATPQSDADGKREAANKLDLPTAASGGSSGAEESLKTPNGLQHVVDQTPIKSPDEVKQPKQTPVESLRSKTNEDFDKMVTSTPLEPNVNKDDVKPKKKRALFFTEKEDEQDLRVESVKEDTTKTIGDNSTTKEKPKEESQSSKDASSVVVPSAKRPELQPLNLKKSYEPSQTPESAPVPASVINESIGSCFSTSGSLNNSLKPVEKIVLKENTPGQDLLEWCKEVTKDYPNVKVTNLTTSWRNGMAFCAIIHHFVPELIDMSKLSAHDVVGNCRIGFDAAESLGIPRVIEPRDMNMLTVPDKLAVMTYLHQLRAHFTGKQLKIEQIGSTADESSYVIGDYKSDNLSQNRINFSHPKSLLLHQNSFDEEINGSNKSEQLSPTSKKDVKNLILYNSKNILDKVLSPTKDKNSINASQHANQSPMLSCQTTPPQDESLDKGSQPGGKENSSITTIDPQAASRILTRHKMMSEKAKLMMEKRKLNKTSDANDEERQQRLLEQARRLILETRVKSGGSIESPTRPKLERTISPIHNGAEEFYAEHAKKLELKEPGSPSHRLSDPKVLQSFNAIVERVSPKHEKRGDKLSYIDSELEALEREQEAIDQKASNLEAKLRAVMGGNPKTEETEEQLLSQWFTLVNKKNALLRRQMQLNILEQEKDLERKYTMLNQELRAAQSVEDWRKTEVQREKERLLLEELMTIVDKRDQLVQHLHNQEIAIEDDQEIARKLEHVDISAEKDKCVLQ</sequence>
<dbReference type="Pfam" id="PF00307">
    <property type="entry name" value="CH"/>
    <property type="match status" value="1"/>
</dbReference>
<dbReference type="SMART" id="SM00033">
    <property type="entry name" value="CH"/>
    <property type="match status" value="1"/>
</dbReference>
<dbReference type="InterPro" id="IPR001715">
    <property type="entry name" value="CH_dom"/>
</dbReference>
<evidence type="ECO:0000313" key="11">
    <source>
        <dbReference type="FlyBase" id="FBgn0034180"/>
    </source>
</evidence>
<evidence type="ECO:0000256" key="4">
    <source>
        <dbReference type="ARBA" id="ARBA00023054"/>
    </source>
</evidence>
<dbReference type="Pfam" id="PF12130">
    <property type="entry name" value="bMERB_dom"/>
    <property type="match status" value="1"/>
</dbReference>
<protein>
    <submittedName>
        <fullName evidence="9">Eps15 homology domain containing protein-binding protein 1, isoform G</fullName>
    </submittedName>
    <submittedName>
        <fullName evidence="10">LD22457p</fullName>
    </submittedName>
</protein>
<feature type="region of interest" description="Disordered" evidence="5">
    <location>
        <begin position="331"/>
        <end position="402"/>
    </location>
</feature>
<dbReference type="OrthoDB" id="5972258at2759"/>
<reference evidence="9 12" key="5">
    <citation type="journal article" date="2002" name="Genome Biol.">
        <title>Heterochromatic sequences in a Drosophila whole-genome shotgun assembly.</title>
        <authorList>
            <person name="Hoskins R.A."/>
            <person name="Smith C.D."/>
            <person name="Carlson J.W."/>
            <person name="Carvalho A.B."/>
            <person name="Halpern A."/>
            <person name="Kaminker J.S."/>
            <person name="Kennedy C."/>
            <person name="Mungall C.J."/>
            <person name="Sullivan B.A."/>
            <person name="Sutton G.G."/>
            <person name="Yasuhara J.C."/>
            <person name="Wakimoto B.T."/>
            <person name="Myers E.W."/>
            <person name="Celniker S.E."/>
            <person name="Rubin G.M."/>
            <person name="Karpen G.H."/>
        </authorList>
    </citation>
    <scope>NUCLEOTIDE SEQUENCE [LARGE SCALE GENOMIC DNA]</scope>
    <source>
        <strain evidence="12">Berkeley</strain>
    </source>
</reference>
<feature type="region of interest" description="Disordered" evidence="5">
    <location>
        <begin position="631"/>
        <end position="685"/>
    </location>
</feature>
<dbReference type="InterPro" id="IPR019448">
    <property type="entry name" value="NT-C2"/>
</dbReference>
<dbReference type="PROSITE" id="PS51840">
    <property type="entry name" value="C2_NT"/>
    <property type="match status" value="1"/>
</dbReference>
<dbReference type="HOGENOM" id="CLU_004178_1_0_1"/>
<dbReference type="UCSC" id="CG15609-RB">
    <property type="organism name" value="d. melanogaster"/>
</dbReference>
<dbReference type="CTD" id="23301"/>
<feature type="region of interest" description="Disordered" evidence="5">
    <location>
        <begin position="244"/>
        <end position="318"/>
    </location>
</feature>
<dbReference type="PROSITE" id="PS51848">
    <property type="entry name" value="BMERB"/>
    <property type="match status" value="1"/>
</dbReference>
<reference evidence="9 12" key="2">
    <citation type="journal article" date="2002" name="Genome Biol.">
        <title>Finishing a whole-genome shotgun: release 3 of the Drosophila melanogaster euchromatic genome sequence.</title>
        <authorList>
            <person name="Celniker S.E."/>
            <person name="Wheeler D.A."/>
            <person name="Kronmiller B."/>
            <person name="Carlson J.W."/>
            <person name="Halpern A."/>
            <person name="Patel S."/>
            <person name="Adams M."/>
            <person name="Champe M."/>
            <person name="Dugan S.P."/>
            <person name="Frise E."/>
            <person name="Hodgson A."/>
            <person name="George R.A."/>
            <person name="Hoskins R.A."/>
            <person name="Laverty T."/>
            <person name="Muzny D.M."/>
            <person name="Nelson C.R."/>
            <person name="Pacleb J.M."/>
            <person name="Park S."/>
            <person name="Pfeiffer B.D."/>
            <person name="Richards S."/>
            <person name="Sodergren E.J."/>
            <person name="Svirskas R."/>
            <person name="Tabor P.E."/>
            <person name="Wan K."/>
            <person name="Stapleton M."/>
            <person name="Sutton G.G."/>
            <person name="Venter C."/>
            <person name="Weinstock G."/>
            <person name="Scherer S.E."/>
            <person name="Myers E.W."/>
            <person name="Gibbs R.A."/>
            <person name="Rubin G.M."/>
        </authorList>
    </citation>
    <scope>NUCLEOTIDE SEQUENCE [LARGE SCALE GENOMIC DNA]</scope>
    <source>
        <strain evidence="12">Berkeley</strain>
    </source>
</reference>
<dbReference type="PROSITE" id="PS50021">
    <property type="entry name" value="CH"/>
    <property type="match status" value="1"/>
</dbReference>
<dbReference type="InterPro" id="IPR022735">
    <property type="entry name" value="bMERB_dom"/>
</dbReference>
<dbReference type="RefSeq" id="NP_611179.3">
    <property type="nucleotide sequence ID" value="NM_137335.4"/>
</dbReference>
<evidence type="ECO:0000259" key="7">
    <source>
        <dbReference type="PROSITE" id="PS51840"/>
    </source>
</evidence>
<dbReference type="InterPro" id="IPR050540">
    <property type="entry name" value="F-actin_Monoox_Mical"/>
</dbReference>
<feature type="compositionally biased region" description="Polar residues" evidence="5">
    <location>
        <begin position="634"/>
        <end position="655"/>
    </location>
</feature>
<reference evidence="9" key="7">
    <citation type="submission" date="2006-08" db="EMBL/GenBank/DDBJ databases">
        <authorList>
            <person name="Celniker S."/>
            <person name="Carlson J."/>
            <person name="Wan K."/>
            <person name="Frise E."/>
            <person name="Hoskins R."/>
            <person name="Park S."/>
            <person name="Svirskas R."/>
            <person name="Rubin G."/>
        </authorList>
    </citation>
    <scope>NUCLEOTIDE SEQUENCE</scope>
</reference>
<dbReference type="AlphaFoldDB" id="A1ZAN2"/>
<evidence type="ECO:0000256" key="5">
    <source>
        <dbReference type="SAM" id="MobiDB-lite"/>
    </source>
</evidence>
<reference evidence="9 12" key="6">
    <citation type="journal article" date="2005" name="PLoS Comput. Biol.">
        <title>Combined evidence annotation of transposable elements in genome sequences.</title>
        <authorList>
            <person name="Quesneville H."/>
            <person name="Bergman C.M."/>
            <person name="Andrieu O."/>
            <person name="Autard D."/>
            <person name="Nouaud D."/>
            <person name="Ashburner M."/>
            <person name="Anxolabehere D."/>
        </authorList>
    </citation>
    <scope>NUCLEOTIDE SEQUENCE [LARGE SCALE GENOMIC DNA]</scope>
    <source>
        <strain evidence="12">Berkeley</strain>
    </source>
</reference>
<comment type="subcellular location">
    <subcellularLocation>
        <location evidence="1">Endosome</location>
    </subcellularLocation>
</comment>
<evidence type="ECO:0000313" key="10">
    <source>
        <dbReference type="EMBL" id="ACV32771.1"/>
    </source>
</evidence>
<feature type="compositionally biased region" description="Basic and acidic residues" evidence="5">
    <location>
        <begin position="335"/>
        <end position="346"/>
    </location>
</feature>